<evidence type="ECO:0000313" key="2">
    <source>
        <dbReference type="Proteomes" id="UP000029867"/>
    </source>
</evidence>
<gene>
    <name evidence="1" type="ORF">JL09_g5873</name>
</gene>
<evidence type="ECO:0000313" key="1">
    <source>
        <dbReference type="EMBL" id="KGK34978.1"/>
    </source>
</evidence>
<dbReference type="HOGENOM" id="CLU_3175510_0_0_1"/>
<accession>A0A099NQG0</accession>
<dbReference type="Proteomes" id="UP000029867">
    <property type="component" value="Unassembled WGS sequence"/>
</dbReference>
<sequence>MRVSEGYYGVGRVLWKIGKGEVDKGRNKPLKVSNEEKLDYEGSQWRS</sequence>
<proteinExistence type="predicted"/>
<dbReference type="AlphaFoldDB" id="A0A099NQG0"/>
<organism evidence="1 2">
    <name type="scientific">Pichia kudriavzevii</name>
    <name type="common">Yeast</name>
    <name type="synonym">Issatchenkia orientalis</name>
    <dbReference type="NCBI Taxonomy" id="4909"/>
    <lineage>
        <taxon>Eukaryota</taxon>
        <taxon>Fungi</taxon>
        <taxon>Dikarya</taxon>
        <taxon>Ascomycota</taxon>
        <taxon>Saccharomycotina</taxon>
        <taxon>Pichiomycetes</taxon>
        <taxon>Pichiales</taxon>
        <taxon>Pichiaceae</taxon>
        <taxon>Pichia</taxon>
    </lineage>
</organism>
<dbReference type="EMBL" id="JQFK01001092">
    <property type="protein sequence ID" value="KGK34978.1"/>
    <property type="molecule type" value="Genomic_DNA"/>
</dbReference>
<protein>
    <submittedName>
        <fullName evidence="1">Uncharacterized protein</fullName>
    </submittedName>
</protein>
<comment type="caution">
    <text evidence="1">The sequence shown here is derived from an EMBL/GenBank/DDBJ whole genome shotgun (WGS) entry which is preliminary data.</text>
</comment>
<reference evidence="2" key="1">
    <citation type="journal article" date="2014" name="Microb. Cell Fact.">
        <title>Exploiting Issatchenkia orientalis SD108 for succinic acid production.</title>
        <authorList>
            <person name="Xiao H."/>
            <person name="Shao Z."/>
            <person name="Jiang Y."/>
            <person name="Dole S."/>
            <person name="Zhao H."/>
        </authorList>
    </citation>
    <scope>NUCLEOTIDE SEQUENCE [LARGE SCALE GENOMIC DNA]</scope>
    <source>
        <strain evidence="2">SD108</strain>
    </source>
</reference>
<name>A0A099NQG0_PICKU</name>